<gene>
    <name evidence="3" type="ORF">AA23TX_06638</name>
</gene>
<keyword evidence="4" id="KW-1185">Reference proteome</keyword>
<feature type="region of interest" description="Disordered" evidence="1">
    <location>
        <begin position="1"/>
        <end position="31"/>
    </location>
</feature>
<name>A0A6I8M0T2_9PSEU</name>
<protein>
    <submittedName>
        <fullName evidence="3">Uncharacterized protein</fullName>
    </submittedName>
</protein>
<evidence type="ECO:0000313" key="4">
    <source>
        <dbReference type="Proteomes" id="UP000399805"/>
    </source>
</evidence>
<sequence>MDSLSSDVPDTGTPSSTPICPSGETLPPERIAPPQSKVCWILDDDNRTRRARKLLIPLCFTAIILTFLVSGTLLLIGLLNPGFWGTLATLAGVVGTGGASWPIARKWWTSRTKSDDN</sequence>
<evidence type="ECO:0000313" key="3">
    <source>
        <dbReference type="EMBL" id="VVJ21617.1"/>
    </source>
</evidence>
<reference evidence="3 4" key="1">
    <citation type="submission" date="2019-09" db="EMBL/GenBank/DDBJ databases">
        <authorList>
            <person name="Leyn A S."/>
        </authorList>
    </citation>
    <scope>NUCLEOTIDE SEQUENCE [LARGE SCALE GENOMIC DNA]</scope>
    <source>
        <strain evidence="3">AA231_1</strain>
    </source>
</reference>
<keyword evidence="2" id="KW-0812">Transmembrane</keyword>
<keyword evidence="2" id="KW-1133">Transmembrane helix</keyword>
<feature type="compositionally biased region" description="Polar residues" evidence="1">
    <location>
        <begin position="1"/>
        <end position="19"/>
    </location>
</feature>
<dbReference type="Proteomes" id="UP000399805">
    <property type="component" value="Unassembled WGS sequence"/>
</dbReference>
<dbReference type="EMBL" id="CABVGP010000002">
    <property type="protein sequence ID" value="VVJ21617.1"/>
    <property type="molecule type" value="Genomic_DNA"/>
</dbReference>
<feature type="transmembrane region" description="Helical" evidence="2">
    <location>
        <begin position="82"/>
        <end position="104"/>
    </location>
</feature>
<keyword evidence="2" id="KW-0472">Membrane</keyword>
<proteinExistence type="predicted"/>
<evidence type="ECO:0000256" key="2">
    <source>
        <dbReference type="SAM" id="Phobius"/>
    </source>
</evidence>
<feature type="transmembrane region" description="Helical" evidence="2">
    <location>
        <begin position="54"/>
        <end position="76"/>
    </location>
</feature>
<accession>A0A6I8M0T2</accession>
<dbReference type="AlphaFoldDB" id="A0A6I8M0T2"/>
<organism evidence="3 4">
    <name type="scientific">Amycolatopsis camponoti</name>
    <dbReference type="NCBI Taxonomy" id="2606593"/>
    <lineage>
        <taxon>Bacteria</taxon>
        <taxon>Bacillati</taxon>
        <taxon>Actinomycetota</taxon>
        <taxon>Actinomycetes</taxon>
        <taxon>Pseudonocardiales</taxon>
        <taxon>Pseudonocardiaceae</taxon>
        <taxon>Amycolatopsis</taxon>
    </lineage>
</organism>
<evidence type="ECO:0000256" key="1">
    <source>
        <dbReference type="SAM" id="MobiDB-lite"/>
    </source>
</evidence>